<dbReference type="SUPFAM" id="SSF55608">
    <property type="entry name" value="Homing endonucleases"/>
    <property type="match status" value="2"/>
</dbReference>
<dbReference type="InterPro" id="IPR004042">
    <property type="entry name" value="Intein_endonuc_central"/>
</dbReference>
<protein>
    <recommendedName>
        <fullName evidence="1">DOD-type homing endonuclease domain-containing protein</fullName>
    </recommendedName>
</protein>
<reference evidence="2 3" key="1">
    <citation type="journal article" date="2016" name="Nat. Commun.">
        <title>Thousands of microbial genomes shed light on interconnected biogeochemical processes in an aquifer system.</title>
        <authorList>
            <person name="Anantharaman K."/>
            <person name="Brown C.T."/>
            <person name="Hug L.A."/>
            <person name="Sharon I."/>
            <person name="Castelle C.J."/>
            <person name="Probst A.J."/>
            <person name="Thomas B.C."/>
            <person name="Singh A."/>
            <person name="Wilkins M.J."/>
            <person name="Karaoz U."/>
            <person name="Brodie E.L."/>
            <person name="Williams K.H."/>
            <person name="Hubbard S.S."/>
            <person name="Banfield J.F."/>
        </authorList>
    </citation>
    <scope>NUCLEOTIDE SEQUENCE [LARGE SCALE GENOMIC DNA]</scope>
</reference>
<dbReference type="PROSITE" id="PS50819">
    <property type="entry name" value="INTEIN_ENDONUCLEASE"/>
    <property type="match status" value="1"/>
</dbReference>
<dbReference type="GO" id="GO:0004519">
    <property type="term" value="F:endonuclease activity"/>
    <property type="evidence" value="ECO:0007669"/>
    <property type="project" value="InterPro"/>
</dbReference>
<dbReference type="EMBL" id="MHWE01000006">
    <property type="protein sequence ID" value="OHB04481.1"/>
    <property type="molecule type" value="Genomic_DNA"/>
</dbReference>
<dbReference type="Gene3D" id="3.10.28.10">
    <property type="entry name" value="Homing endonucleases"/>
    <property type="match status" value="1"/>
</dbReference>
<organism evidence="2 3">
    <name type="scientific">Candidatus Zambryskibacteria bacterium RIFCSPLOWO2_01_FULL_45_21</name>
    <dbReference type="NCBI Taxonomy" id="1802761"/>
    <lineage>
        <taxon>Bacteria</taxon>
        <taxon>Candidatus Zambryskiibacteriota</taxon>
    </lineage>
</organism>
<comment type="caution">
    <text evidence="2">The sequence shown here is derived from an EMBL/GenBank/DDBJ whole genome shotgun (WGS) entry which is preliminary data.</text>
</comment>
<dbReference type="Proteomes" id="UP000176800">
    <property type="component" value="Unassembled WGS sequence"/>
</dbReference>
<evidence type="ECO:0000313" key="2">
    <source>
        <dbReference type="EMBL" id="OHB04481.1"/>
    </source>
</evidence>
<dbReference type="InterPro" id="IPR006142">
    <property type="entry name" value="INTEIN"/>
</dbReference>
<dbReference type="AlphaFoldDB" id="A0A1G2U4R2"/>
<evidence type="ECO:0000313" key="3">
    <source>
        <dbReference type="Proteomes" id="UP000176800"/>
    </source>
</evidence>
<accession>A0A1G2U4R2</accession>
<dbReference type="InterPro" id="IPR004860">
    <property type="entry name" value="LAGLIDADG_dom"/>
</dbReference>
<proteinExistence type="predicted"/>
<name>A0A1G2U4R2_9BACT</name>
<sequence>MAYILGFFAADGTMIANNRGAYFIEFHVTDKDIILKIRKVLGSNHKISIRDRGVKEWKLGYRLQIGSKEMFNDLSLLGFKPNKSKKMEMPEIPTELVRDFVRGYFDGDGCVYFKKHFRKDRNKYSWVFTTRFTCGTRSFLESLHNLLDSYVTGGYITNKQRGYELVFSKHDSLALYKLMYHTGCQSLYLNRKYRLFNKAIKTLCGSDMRS</sequence>
<dbReference type="InterPro" id="IPR027434">
    <property type="entry name" value="Homing_endonucl"/>
</dbReference>
<evidence type="ECO:0000259" key="1">
    <source>
        <dbReference type="PROSITE" id="PS50819"/>
    </source>
</evidence>
<dbReference type="GO" id="GO:0016539">
    <property type="term" value="P:intein-mediated protein splicing"/>
    <property type="evidence" value="ECO:0007669"/>
    <property type="project" value="InterPro"/>
</dbReference>
<gene>
    <name evidence="2" type="ORF">A3B14_03560</name>
</gene>
<feature type="domain" description="DOD-type homing endonuclease" evidence="1">
    <location>
        <begin position="4"/>
        <end position="152"/>
    </location>
</feature>
<dbReference type="PRINTS" id="PR00379">
    <property type="entry name" value="INTEIN"/>
</dbReference>
<dbReference type="Pfam" id="PF14528">
    <property type="entry name" value="LAGLIDADG_3"/>
    <property type="match status" value="2"/>
</dbReference>